<evidence type="ECO:0000313" key="3">
    <source>
        <dbReference type="Proteomes" id="UP000471640"/>
    </source>
</evidence>
<reference evidence="3" key="1">
    <citation type="journal article" date="2020" name="Microbiol. Resour. Announc.">
        <title>Draft Genome Sequences of Thiorhodococcus mannitoliphagus and Thiorhodococcus minor, Purple Sulfur Photosynthetic Bacteria in the Gammaproteobacterial Family Chromatiaceae.</title>
        <authorList>
            <person name="Aviles F.A."/>
            <person name="Meyer T.E."/>
            <person name="Kyndt J.A."/>
        </authorList>
    </citation>
    <scope>NUCLEOTIDE SEQUENCE [LARGE SCALE GENOMIC DNA]</scope>
    <source>
        <strain evidence="3">DSM 18266</strain>
    </source>
</reference>
<sequence length="357" mass="39374">MGGREEQPLPPPEEEGAILVCTADGKGVPMRRETAPKKPPVPASSAHAVTDKPPQEAPAPSMAGKDLHPSGPRAGTKKMALLGAVYTINPMIRTPEEVLEALCSPAPSVRDTKRPKPCHKHVRAALERDGDDTTAPQVATIFNWIAEQAQARNPSADKPIVLLMDGQESLWNAGWDTLSQRDEELTEVLDLMHALGYLWDAARVFYPKAPSGPEAVAFVQQQAGRLLHGQVETVLRSLRWLSTHHALTGKRLEQLEKICGYFHNNAHRMDYATYLEHGFPIASGVIEGACRCVVKDRMERSGMRWVMSGARAMLNMRCIALSDLWDAFKAFRIQRESRRLYPGFAANDADFTQAIAA</sequence>
<keyword evidence="3" id="KW-1185">Reference proteome</keyword>
<evidence type="ECO:0000313" key="2">
    <source>
        <dbReference type="EMBL" id="NEX23565.1"/>
    </source>
</evidence>
<gene>
    <name evidence="2" type="ORF">G3480_25355</name>
</gene>
<accession>A0A6P1E7U3</accession>
<evidence type="ECO:0008006" key="4">
    <source>
        <dbReference type="Google" id="ProtNLM"/>
    </source>
</evidence>
<dbReference type="AlphaFoldDB" id="A0A6P1E7U3"/>
<proteinExistence type="predicted"/>
<name>A0A6P1E7U3_9GAMM</name>
<dbReference type="Proteomes" id="UP000471640">
    <property type="component" value="Unassembled WGS sequence"/>
</dbReference>
<organism evidence="2 3">
    <name type="scientific">Thiorhodococcus mannitoliphagus</name>
    <dbReference type="NCBI Taxonomy" id="329406"/>
    <lineage>
        <taxon>Bacteria</taxon>
        <taxon>Pseudomonadati</taxon>
        <taxon>Pseudomonadota</taxon>
        <taxon>Gammaproteobacteria</taxon>
        <taxon>Chromatiales</taxon>
        <taxon>Chromatiaceae</taxon>
        <taxon>Thiorhodococcus</taxon>
    </lineage>
</organism>
<protein>
    <recommendedName>
        <fullName evidence="4">ISKra4 family transposase</fullName>
    </recommendedName>
</protein>
<comment type="caution">
    <text evidence="2">The sequence shown here is derived from an EMBL/GenBank/DDBJ whole genome shotgun (WGS) entry which is preliminary data.</text>
</comment>
<dbReference type="EMBL" id="JAAIJR010000238">
    <property type="protein sequence ID" value="NEX23565.1"/>
    <property type="molecule type" value="Genomic_DNA"/>
</dbReference>
<evidence type="ECO:0000256" key="1">
    <source>
        <dbReference type="SAM" id="MobiDB-lite"/>
    </source>
</evidence>
<reference evidence="2 3" key="2">
    <citation type="submission" date="2020-02" db="EMBL/GenBank/DDBJ databases">
        <title>Genome sequences of Thiorhodococcus mannitoliphagus and Thiorhodococcus minor, purple sulfur photosynthetic bacteria in the gammaproteobacterial family, Chromatiaceae.</title>
        <authorList>
            <person name="Aviles F.A."/>
            <person name="Meyer T.E."/>
            <person name="Kyndt J.A."/>
        </authorList>
    </citation>
    <scope>NUCLEOTIDE SEQUENCE [LARGE SCALE GENOMIC DNA]</scope>
    <source>
        <strain evidence="2 3">DSM 18266</strain>
    </source>
</reference>
<feature type="region of interest" description="Disordered" evidence="1">
    <location>
        <begin position="1"/>
        <end position="75"/>
    </location>
</feature>